<comment type="caution">
    <text evidence="1">The sequence shown here is derived from an EMBL/GenBank/DDBJ whole genome shotgun (WGS) entry which is preliminary data.</text>
</comment>
<dbReference type="AlphaFoldDB" id="A0AAE4AP89"/>
<evidence type="ECO:0000313" key="1">
    <source>
        <dbReference type="EMBL" id="MDQ0289107.1"/>
    </source>
</evidence>
<reference evidence="1" key="1">
    <citation type="submission" date="2023-07" db="EMBL/GenBank/DDBJ databases">
        <title>Genomic Encyclopedia of Type Strains, Phase IV (KMG-IV): sequencing the most valuable type-strain genomes for metagenomic binning, comparative biology and taxonomic classification.</title>
        <authorList>
            <person name="Goeker M."/>
        </authorList>
    </citation>
    <scope>NUCLEOTIDE SEQUENCE</scope>
    <source>
        <strain evidence="1">DSM 24202</strain>
    </source>
</reference>
<gene>
    <name evidence="1" type="ORF">J3R75_001214</name>
</gene>
<organism evidence="1 2">
    <name type="scientific">Oligosphaera ethanolica</name>
    <dbReference type="NCBI Taxonomy" id="760260"/>
    <lineage>
        <taxon>Bacteria</taxon>
        <taxon>Pseudomonadati</taxon>
        <taxon>Lentisphaerota</taxon>
        <taxon>Oligosphaeria</taxon>
        <taxon>Oligosphaerales</taxon>
        <taxon>Oligosphaeraceae</taxon>
        <taxon>Oligosphaera</taxon>
    </lineage>
</organism>
<name>A0AAE4AP89_9BACT</name>
<keyword evidence="2" id="KW-1185">Reference proteome</keyword>
<protein>
    <submittedName>
        <fullName evidence="1">Uncharacterized protein</fullName>
    </submittedName>
</protein>
<sequence length="343" mass="37723">MSPPPASSNSSPEQVRAAVPAAWSLAKLGCGRARIVAPPISVMCRWRPPSDYHAAPRRFWRGRLARTLAEACASLDHRTVMRVIRLWCGRLARTLAEACASLDHRTVMRVIRLWCGRLARTLAAASASLDHRTVTRVIRLWCGRLARTLAEASASLDHRTVTRVIRLWCGRLARTLAEASASLDHRTVTRVIRLWCGRLARTGACGLLPDKAPGSSMDSMDAMDIIPRRRPGGMAFILGPPPSRRQSAWDRRRPGGNLPGSAAVPAAWPSSWDRRRPGGLAILAAQFISSLERWITTRKCPRLVLTTDQTGAFVHRWQLVVLSDGPSASSGLFPSCRPLCPHP</sequence>
<evidence type="ECO:0000313" key="2">
    <source>
        <dbReference type="Proteomes" id="UP001238163"/>
    </source>
</evidence>
<proteinExistence type="predicted"/>
<dbReference type="EMBL" id="JAUSVL010000001">
    <property type="protein sequence ID" value="MDQ0289107.1"/>
    <property type="molecule type" value="Genomic_DNA"/>
</dbReference>
<dbReference type="Proteomes" id="UP001238163">
    <property type="component" value="Unassembled WGS sequence"/>
</dbReference>
<accession>A0AAE4AP89</accession>